<name>A0A4C1WWP6_EUMVA</name>
<proteinExistence type="predicted"/>
<accession>A0A4C1WWP6</accession>
<dbReference type="AlphaFoldDB" id="A0A4C1WWP6"/>
<protein>
    <submittedName>
        <fullName evidence="2">Uncharacterized protein</fullName>
    </submittedName>
</protein>
<gene>
    <name evidence="2" type="ORF">EVAR_50185_1</name>
</gene>
<sequence length="159" mass="17398">MFVHAHVDSVSIAGVCRGHAAQGRLVYYCACAATRPKTGDARPPPNSPGRRRAALGRATPWVWVLRAILRARLCSVAPRSRARFAAARRVHVVVFLETPQTALGRQRQELAERRGRRAQAAAPAPTPPPLLHRDLDELGCARVAHPTPKAFSGVPHYRI</sequence>
<feature type="region of interest" description="Disordered" evidence="1">
    <location>
        <begin position="105"/>
        <end position="132"/>
    </location>
</feature>
<evidence type="ECO:0000256" key="1">
    <source>
        <dbReference type="SAM" id="MobiDB-lite"/>
    </source>
</evidence>
<organism evidence="2 3">
    <name type="scientific">Eumeta variegata</name>
    <name type="common">Bagworm moth</name>
    <name type="synonym">Eumeta japonica</name>
    <dbReference type="NCBI Taxonomy" id="151549"/>
    <lineage>
        <taxon>Eukaryota</taxon>
        <taxon>Metazoa</taxon>
        <taxon>Ecdysozoa</taxon>
        <taxon>Arthropoda</taxon>
        <taxon>Hexapoda</taxon>
        <taxon>Insecta</taxon>
        <taxon>Pterygota</taxon>
        <taxon>Neoptera</taxon>
        <taxon>Endopterygota</taxon>
        <taxon>Lepidoptera</taxon>
        <taxon>Glossata</taxon>
        <taxon>Ditrysia</taxon>
        <taxon>Tineoidea</taxon>
        <taxon>Psychidae</taxon>
        <taxon>Oiketicinae</taxon>
        <taxon>Eumeta</taxon>
    </lineage>
</organism>
<evidence type="ECO:0000313" key="3">
    <source>
        <dbReference type="Proteomes" id="UP000299102"/>
    </source>
</evidence>
<evidence type="ECO:0000313" key="2">
    <source>
        <dbReference type="EMBL" id="GBP55771.1"/>
    </source>
</evidence>
<comment type="caution">
    <text evidence="2">The sequence shown here is derived from an EMBL/GenBank/DDBJ whole genome shotgun (WGS) entry which is preliminary data.</text>
</comment>
<reference evidence="2 3" key="1">
    <citation type="journal article" date="2019" name="Commun. Biol.">
        <title>The bagworm genome reveals a unique fibroin gene that provides high tensile strength.</title>
        <authorList>
            <person name="Kono N."/>
            <person name="Nakamura H."/>
            <person name="Ohtoshi R."/>
            <person name="Tomita M."/>
            <person name="Numata K."/>
            <person name="Arakawa K."/>
        </authorList>
    </citation>
    <scope>NUCLEOTIDE SEQUENCE [LARGE SCALE GENOMIC DNA]</scope>
</reference>
<dbReference type="EMBL" id="BGZK01000678">
    <property type="protein sequence ID" value="GBP55771.1"/>
    <property type="molecule type" value="Genomic_DNA"/>
</dbReference>
<dbReference type="Proteomes" id="UP000299102">
    <property type="component" value="Unassembled WGS sequence"/>
</dbReference>
<keyword evidence="3" id="KW-1185">Reference proteome</keyword>